<evidence type="ECO:0000313" key="1">
    <source>
        <dbReference type="EMBL" id="GBP58450.1"/>
    </source>
</evidence>
<reference evidence="1 2" key="1">
    <citation type="journal article" date="2019" name="Commun. Biol.">
        <title>The bagworm genome reveals a unique fibroin gene that provides high tensile strength.</title>
        <authorList>
            <person name="Kono N."/>
            <person name="Nakamura H."/>
            <person name="Ohtoshi R."/>
            <person name="Tomita M."/>
            <person name="Numata K."/>
            <person name="Arakawa K."/>
        </authorList>
    </citation>
    <scope>NUCLEOTIDE SEQUENCE [LARGE SCALE GENOMIC DNA]</scope>
</reference>
<protein>
    <submittedName>
        <fullName evidence="1">Uncharacterized protein</fullName>
    </submittedName>
</protein>
<proteinExistence type="predicted"/>
<accession>A0A4C1X5L3</accession>
<comment type="caution">
    <text evidence="1">The sequence shown here is derived from an EMBL/GenBank/DDBJ whole genome shotgun (WGS) entry which is preliminary data.</text>
</comment>
<organism evidence="1 2">
    <name type="scientific">Eumeta variegata</name>
    <name type="common">Bagworm moth</name>
    <name type="synonym">Eumeta japonica</name>
    <dbReference type="NCBI Taxonomy" id="151549"/>
    <lineage>
        <taxon>Eukaryota</taxon>
        <taxon>Metazoa</taxon>
        <taxon>Ecdysozoa</taxon>
        <taxon>Arthropoda</taxon>
        <taxon>Hexapoda</taxon>
        <taxon>Insecta</taxon>
        <taxon>Pterygota</taxon>
        <taxon>Neoptera</taxon>
        <taxon>Endopterygota</taxon>
        <taxon>Lepidoptera</taxon>
        <taxon>Glossata</taxon>
        <taxon>Ditrysia</taxon>
        <taxon>Tineoidea</taxon>
        <taxon>Psychidae</taxon>
        <taxon>Oiketicinae</taxon>
        <taxon>Eumeta</taxon>
    </lineage>
</organism>
<keyword evidence="2" id="KW-1185">Reference proteome</keyword>
<dbReference type="AlphaFoldDB" id="A0A4C1X5L3"/>
<evidence type="ECO:0000313" key="2">
    <source>
        <dbReference type="Proteomes" id="UP000299102"/>
    </source>
</evidence>
<name>A0A4C1X5L3_EUMVA</name>
<dbReference type="EMBL" id="BGZK01000735">
    <property type="protein sequence ID" value="GBP58450.1"/>
    <property type="molecule type" value="Genomic_DNA"/>
</dbReference>
<dbReference type="Proteomes" id="UP000299102">
    <property type="component" value="Unassembled WGS sequence"/>
</dbReference>
<sequence>MNFRLCAHHLRSRSAASDGAGAARLDLVMKVVLCRAARSRRRPRSDSGVEAVVSERRTRVKVFSLHILHLHFSQYRSAADSLLSPQIQNFAKESDLDRPTTGAAARGRHHDRGPHTVIIFPFLFRPVVRRDVFRKRFLIPHFLSAVLSHLVACVLRFDGSICCLERGAGGPDAGVTALSPSAPAPALLR</sequence>
<gene>
    <name evidence="1" type="ORF">EVAR_36922_1</name>
</gene>